<sequence length="216" mass="23098">MALPAIVQSALSQAAQYNTGIETVGSLLFAKKRTIMGLFADVTIEEQHSDELNITEHPVETGSPISDHAYMNPPEVTIKLGWSESAGKLNNLLGNSFIAGSPSLIAVYEALQALQRNAVRLVVMTGKRLYTNMLIKSLKVTTDLDTENALLVTMTLKKVIITSTQETDLKIEQQKEPAVTAPTADAGVVQPKPAEVSVLGQVTGEHAKGGAYIVGQ</sequence>
<dbReference type="RefSeq" id="WP_005215183.1">
    <property type="nucleotide sequence ID" value="NZ_KB850089.1"/>
</dbReference>
<reference evidence="2 3" key="1">
    <citation type="submission" date="2013-02" db="EMBL/GenBank/DDBJ databases">
        <title>The Genome Sequence of Acinetobacter sp. ANC 3862.</title>
        <authorList>
            <consortium name="The Broad Institute Genome Sequencing Platform"/>
            <consortium name="The Broad Institute Genome Sequencing Center for Infectious Disease"/>
            <person name="Cerqueira G."/>
            <person name="Feldgarden M."/>
            <person name="Courvalin P."/>
            <person name="Perichon B."/>
            <person name="Grillot-Courvalin C."/>
            <person name="Clermont D."/>
            <person name="Rocha E."/>
            <person name="Yoon E.-J."/>
            <person name="Nemec A."/>
            <person name="Walker B."/>
            <person name="Young S.K."/>
            <person name="Zeng Q."/>
            <person name="Gargeya S."/>
            <person name="Fitzgerald M."/>
            <person name="Haas B."/>
            <person name="Abouelleil A."/>
            <person name="Alvarado L."/>
            <person name="Arachchi H.M."/>
            <person name="Berlin A.M."/>
            <person name="Chapman S.B."/>
            <person name="Dewar J."/>
            <person name="Goldberg J."/>
            <person name="Griggs A."/>
            <person name="Gujja S."/>
            <person name="Hansen M."/>
            <person name="Howarth C."/>
            <person name="Imamovic A."/>
            <person name="Larimer J."/>
            <person name="McCowan C."/>
            <person name="Murphy C."/>
            <person name="Neiman D."/>
            <person name="Pearson M."/>
            <person name="Priest M."/>
            <person name="Roberts A."/>
            <person name="Saif S."/>
            <person name="Shea T."/>
            <person name="Sisk P."/>
            <person name="Sykes S."/>
            <person name="Wortman J."/>
            <person name="Nusbaum C."/>
            <person name="Birren B."/>
        </authorList>
    </citation>
    <scope>NUCLEOTIDE SEQUENCE [LARGE SCALE GENOMIC DNA]</scope>
    <source>
        <strain evidence="2 3">ANC 3862</strain>
    </source>
</reference>
<feature type="domain" description="Dit-like phage tail protein N-terminal" evidence="1">
    <location>
        <begin position="41"/>
        <end position="169"/>
    </location>
</feature>
<name>N9M537_9GAMM</name>
<dbReference type="Pfam" id="PF21821">
    <property type="entry name" value="Dit_like"/>
    <property type="match status" value="1"/>
</dbReference>
<gene>
    <name evidence="2" type="ORF">F900_00722</name>
</gene>
<dbReference type="HOGENOM" id="CLU_120394_0_0_6"/>
<dbReference type="PATRIC" id="fig|1217705.3.peg.687"/>
<dbReference type="EMBL" id="APRP01000011">
    <property type="protein sequence ID" value="ENX03628.1"/>
    <property type="molecule type" value="Genomic_DNA"/>
</dbReference>
<evidence type="ECO:0000313" key="2">
    <source>
        <dbReference type="EMBL" id="ENX03628.1"/>
    </source>
</evidence>
<evidence type="ECO:0000259" key="1">
    <source>
        <dbReference type="Pfam" id="PF21821"/>
    </source>
</evidence>
<proteinExistence type="predicted"/>
<evidence type="ECO:0000313" key="3">
    <source>
        <dbReference type="Proteomes" id="UP000013248"/>
    </source>
</evidence>
<dbReference type="AlphaFoldDB" id="N9M537"/>
<dbReference type="InterPro" id="IPR048494">
    <property type="entry name" value="Dit-like_N"/>
</dbReference>
<dbReference type="Proteomes" id="UP000013248">
    <property type="component" value="Unassembled WGS sequence"/>
</dbReference>
<accession>N9M537</accession>
<dbReference type="STRING" id="1217705.F900_00722"/>
<dbReference type="eggNOG" id="ENOG502ZB42">
    <property type="taxonomic scope" value="Bacteria"/>
</dbReference>
<organism evidence="2 3">
    <name type="scientific">Acinetobacter modestus</name>
    <dbReference type="NCBI Taxonomy" id="1776740"/>
    <lineage>
        <taxon>Bacteria</taxon>
        <taxon>Pseudomonadati</taxon>
        <taxon>Pseudomonadota</taxon>
        <taxon>Gammaproteobacteria</taxon>
        <taxon>Moraxellales</taxon>
        <taxon>Moraxellaceae</taxon>
        <taxon>Acinetobacter</taxon>
    </lineage>
</organism>
<comment type="caution">
    <text evidence="2">The sequence shown here is derived from an EMBL/GenBank/DDBJ whole genome shotgun (WGS) entry which is preliminary data.</text>
</comment>
<protein>
    <recommendedName>
        <fullName evidence="1">Dit-like phage tail protein N-terminal domain-containing protein</fullName>
    </recommendedName>
</protein>